<evidence type="ECO:0000313" key="1">
    <source>
        <dbReference type="EMBL" id="MDQ0198967.1"/>
    </source>
</evidence>
<reference evidence="1 2" key="1">
    <citation type="submission" date="2023-07" db="EMBL/GenBank/DDBJ databases">
        <title>Genomic Encyclopedia of Type Strains, Phase IV (KMG-IV): sequencing the most valuable type-strain genomes for metagenomic binning, comparative biology and taxonomic classification.</title>
        <authorList>
            <person name="Goeker M."/>
        </authorList>
    </citation>
    <scope>NUCLEOTIDE SEQUENCE [LARGE SCALE GENOMIC DNA]</scope>
    <source>
        <strain evidence="1 2">DSM 27594</strain>
    </source>
</reference>
<comment type="caution">
    <text evidence="1">The sequence shown here is derived from an EMBL/GenBank/DDBJ whole genome shotgun (WGS) entry which is preliminary data.</text>
</comment>
<dbReference type="EMBL" id="JAUSTW010000003">
    <property type="protein sequence ID" value="MDQ0198967.1"/>
    <property type="molecule type" value="Genomic_DNA"/>
</dbReference>
<accession>A0ABT9XTT4</accession>
<proteinExistence type="predicted"/>
<dbReference type="RefSeq" id="WP_307407392.1">
    <property type="nucleotide sequence ID" value="NZ_JAUSTW010000003.1"/>
</dbReference>
<name>A0ABT9XTT4_9BACI</name>
<protein>
    <submittedName>
        <fullName evidence="1">Uncharacterized protein</fullName>
    </submittedName>
</protein>
<sequence length="100" mass="11930">MSDFFESIIELIGDLVTEKFKKSKIGKKRQKLRQENVEKNIKLLSEQEWFANLLDNPQYNKLIYNQMDDLLHNQGFVNNLVKGDMKTKQYFMKTLDNKNL</sequence>
<gene>
    <name evidence="1" type="ORF">J2S10_002125</name>
</gene>
<evidence type="ECO:0000313" key="2">
    <source>
        <dbReference type="Proteomes" id="UP001224122"/>
    </source>
</evidence>
<organism evidence="1 2">
    <name type="scientific">Neobacillus ginsengisoli</name>
    <dbReference type="NCBI Taxonomy" id="904295"/>
    <lineage>
        <taxon>Bacteria</taxon>
        <taxon>Bacillati</taxon>
        <taxon>Bacillota</taxon>
        <taxon>Bacilli</taxon>
        <taxon>Bacillales</taxon>
        <taxon>Bacillaceae</taxon>
        <taxon>Neobacillus</taxon>
    </lineage>
</organism>
<keyword evidence="2" id="KW-1185">Reference proteome</keyword>
<dbReference type="Proteomes" id="UP001224122">
    <property type="component" value="Unassembled WGS sequence"/>
</dbReference>